<dbReference type="Pfam" id="PF13639">
    <property type="entry name" value="zf-RING_2"/>
    <property type="match status" value="1"/>
</dbReference>
<protein>
    <recommendedName>
        <fullName evidence="2">RING-type E3 ubiquitin transferase</fullName>
        <ecNumber evidence="2">2.3.2.27</ecNumber>
    </recommendedName>
</protein>
<dbReference type="EMBL" id="JBEAFC010000003">
    <property type="protein sequence ID" value="KAL1564692.1"/>
    <property type="molecule type" value="Genomic_DNA"/>
</dbReference>
<dbReference type="SUPFAM" id="SSF57850">
    <property type="entry name" value="RING/U-box"/>
    <property type="match status" value="1"/>
</dbReference>
<dbReference type="Gene3D" id="3.30.40.10">
    <property type="entry name" value="Zinc/RING finger domain, C3HC4 (zinc finger)"/>
    <property type="match status" value="1"/>
</dbReference>
<organism evidence="11 12">
    <name type="scientific">Salvia divinorum</name>
    <name type="common">Maria pastora</name>
    <name type="synonym">Diviner's sage</name>
    <dbReference type="NCBI Taxonomy" id="28513"/>
    <lineage>
        <taxon>Eukaryota</taxon>
        <taxon>Viridiplantae</taxon>
        <taxon>Streptophyta</taxon>
        <taxon>Embryophyta</taxon>
        <taxon>Tracheophyta</taxon>
        <taxon>Spermatophyta</taxon>
        <taxon>Magnoliopsida</taxon>
        <taxon>eudicotyledons</taxon>
        <taxon>Gunneridae</taxon>
        <taxon>Pentapetalae</taxon>
        <taxon>asterids</taxon>
        <taxon>lamiids</taxon>
        <taxon>Lamiales</taxon>
        <taxon>Lamiaceae</taxon>
        <taxon>Nepetoideae</taxon>
        <taxon>Mentheae</taxon>
        <taxon>Salviinae</taxon>
        <taxon>Salvia</taxon>
        <taxon>Salvia subgen. Calosphace</taxon>
    </lineage>
</organism>
<evidence type="ECO:0000256" key="9">
    <source>
        <dbReference type="SAM" id="MobiDB-lite"/>
    </source>
</evidence>
<evidence type="ECO:0000256" key="4">
    <source>
        <dbReference type="ARBA" id="ARBA00022723"/>
    </source>
</evidence>
<keyword evidence="5 8" id="KW-0863">Zinc-finger</keyword>
<keyword evidence="12" id="KW-1185">Reference proteome</keyword>
<feature type="domain" description="RING-type" evidence="10">
    <location>
        <begin position="165"/>
        <end position="206"/>
    </location>
</feature>
<dbReference type="PANTHER" id="PTHR15710">
    <property type="entry name" value="E3 UBIQUITIN-PROTEIN LIGASE PRAJA"/>
    <property type="match status" value="1"/>
</dbReference>
<dbReference type="Proteomes" id="UP001567538">
    <property type="component" value="Unassembled WGS sequence"/>
</dbReference>
<evidence type="ECO:0000313" key="12">
    <source>
        <dbReference type="Proteomes" id="UP001567538"/>
    </source>
</evidence>
<feature type="region of interest" description="Disordered" evidence="9">
    <location>
        <begin position="85"/>
        <end position="104"/>
    </location>
</feature>
<evidence type="ECO:0000256" key="3">
    <source>
        <dbReference type="ARBA" id="ARBA00022679"/>
    </source>
</evidence>
<evidence type="ECO:0000256" key="5">
    <source>
        <dbReference type="ARBA" id="ARBA00022771"/>
    </source>
</evidence>
<dbReference type="PANTHER" id="PTHR15710:SF116">
    <property type="entry name" value="RING_U-BOX SUPERFAMILY PROTEIN"/>
    <property type="match status" value="1"/>
</dbReference>
<keyword evidence="4" id="KW-0479">Metal-binding</keyword>
<name>A0ABD1I8K0_SALDI</name>
<dbReference type="AlphaFoldDB" id="A0ABD1I8K0"/>
<comment type="catalytic activity">
    <reaction evidence="1">
        <text>S-ubiquitinyl-[E2 ubiquitin-conjugating enzyme]-L-cysteine + [acceptor protein]-L-lysine = [E2 ubiquitin-conjugating enzyme]-L-cysteine + N(6)-ubiquitinyl-[acceptor protein]-L-lysine.</text>
        <dbReference type="EC" id="2.3.2.27"/>
    </reaction>
</comment>
<dbReference type="GO" id="GO:0061630">
    <property type="term" value="F:ubiquitin protein ligase activity"/>
    <property type="evidence" value="ECO:0007669"/>
    <property type="project" value="UniProtKB-EC"/>
</dbReference>
<comment type="caution">
    <text evidence="11">The sequence shown here is derived from an EMBL/GenBank/DDBJ whole genome shotgun (WGS) entry which is preliminary data.</text>
</comment>
<dbReference type="GO" id="GO:0008270">
    <property type="term" value="F:zinc ion binding"/>
    <property type="evidence" value="ECO:0007669"/>
    <property type="project" value="UniProtKB-KW"/>
</dbReference>
<evidence type="ECO:0000256" key="2">
    <source>
        <dbReference type="ARBA" id="ARBA00012483"/>
    </source>
</evidence>
<dbReference type="InterPro" id="IPR013083">
    <property type="entry name" value="Znf_RING/FYVE/PHD"/>
</dbReference>
<evidence type="ECO:0000256" key="8">
    <source>
        <dbReference type="PROSITE-ProRule" id="PRU00175"/>
    </source>
</evidence>
<dbReference type="EC" id="2.3.2.27" evidence="2"/>
<dbReference type="SMART" id="SM00184">
    <property type="entry name" value="RING"/>
    <property type="match status" value="1"/>
</dbReference>
<evidence type="ECO:0000256" key="6">
    <source>
        <dbReference type="ARBA" id="ARBA00022786"/>
    </source>
</evidence>
<sequence length="291" mass="33348">MSTARRPGVVVNGVQRARTHHYYWCRRCQRSIRTTTTNPAEVLCPRCFGQIRHELDVSRPGPLLEPDLEPSSGARLLDALARMLDPPTPPRRLHHQQQIDDGESSRRRSLILLQFIGPDHHPTEPVPPAMPEHGGNELAGARAAAVEALPVVEVSEERLKSEWCCPVCKEDFEVGVRVRELPCKHFYHDDCIIPWLHMHNSCPVCRYEVQGLPSDNSNHSNSNFFFPGDDYDLGYRGREDEGDDSGNWRWPEIFSSRPFSFLMNWANLCLDYIDDNIARGGNSWWRSWPMP</sequence>
<dbReference type="FunFam" id="3.30.40.10:FF:000022">
    <property type="entry name" value="E3 ubiquitin-protein ligase RING1-like"/>
    <property type="match status" value="1"/>
</dbReference>
<evidence type="ECO:0000313" key="11">
    <source>
        <dbReference type="EMBL" id="KAL1564692.1"/>
    </source>
</evidence>
<reference evidence="11 12" key="1">
    <citation type="submission" date="2024-06" db="EMBL/GenBank/DDBJ databases">
        <title>A chromosome level genome sequence of Diviner's sage (Salvia divinorum).</title>
        <authorList>
            <person name="Ford S.A."/>
            <person name="Ro D.-K."/>
            <person name="Ness R.W."/>
            <person name="Phillips M.A."/>
        </authorList>
    </citation>
    <scope>NUCLEOTIDE SEQUENCE [LARGE SCALE GENOMIC DNA]</scope>
    <source>
        <strain evidence="11">SAF-2024a</strain>
        <tissue evidence="11">Leaf</tissue>
    </source>
</reference>
<evidence type="ECO:0000256" key="7">
    <source>
        <dbReference type="ARBA" id="ARBA00022833"/>
    </source>
</evidence>
<proteinExistence type="predicted"/>
<dbReference type="InterPro" id="IPR001841">
    <property type="entry name" value="Znf_RING"/>
</dbReference>
<evidence type="ECO:0000259" key="10">
    <source>
        <dbReference type="PROSITE" id="PS50089"/>
    </source>
</evidence>
<keyword evidence="11" id="KW-0012">Acyltransferase</keyword>
<accession>A0ABD1I8K0</accession>
<keyword evidence="7" id="KW-0862">Zinc</keyword>
<evidence type="ECO:0000256" key="1">
    <source>
        <dbReference type="ARBA" id="ARBA00000900"/>
    </source>
</evidence>
<keyword evidence="6" id="KW-0833">Ubl conjugation pathway</keyword>
<dbReference type="PROSITE" id="PS50089">
    <property type="entry name" value="ZF_RING_2"/>
    <property type="match status" value="1"/>
</dbReference>
<keyword evidence="3 11" id="KW-0808">Transferase</keyword>
<gene>
    <name evidence="11" type="ORF">AAHA92_07000</name>
</gene>